<comment type="subcellular location">
    <subcellularLocation>
        <location evidence="1 9">Cell membrane</location>
        <topology evidence="1 9">Multi-pass membrane protein</topology>
    </subcellularLocation>
</comment>
<feature type="transmembrane region" description="Helical" evidence="9">
    <location>
        <begin position="47"/>
        <end position="68"/>
    </location>
</feature>
<dbReference type="InterPro" id="IPR000515">
    <property type="entry name" value="MetI-like"/>
</dbReference>
<dbReference type="CDD" id="cd06261">
    <property type="entry name" value="TM_PBP2"/>
    <property type="match status" value="1"/>
</dbReference>
<dbReference type="OrthoDB" id="9795403at2"/>
<dbReference type="SUPFAM" id="SSF161098">
    <property type="entry name" value="MetI-like"/>
    <property type="match status" value="1"/>
</dbReference>
<keyword evidence="6 9" id="KW-0812">Transmembrane</keyword>
<keyword evidence="5 10" id="KW-0500">Molybdenum</keyword>
<evidence type="ECO:0000256" key="8">
    <source>
        <dbReference type="ARBA" id="ARBA00023136"/>
    </source>
</evidence>
<evidence type="ECO:0000256" key="10">
    <source>
        <dbReference type="RuleBase" id="RU365097"/>
    </source>
</evidence>
<dbReference type="InterPro" id="IPR035906">
    <property type="entry name" value="MetI-like_sf"/>
</dbReference>
<dbReference type="Proteomes" id="UP000239663">
    <property type="component" value="Unassembled WGS sequence"/>
</dbReference>
<protein>
    <recommendedName>
        <fullName evidence="10">Molybdenum transport system permease</fullName>
    </recommendedName>
</protein>
<dbReference type="PANTHER" id="PTHR30183">
    <property type="entry name" value="MOLYBDENUM TRANSPORT SYSTEM PERMEASE PROTEIN MODB"/>
    <property type="match status" value="1"/>
</dbReference>
<evidence type="ECO:0000313" key="12">
    <source>
        <dbReference type="EMBL" id="PQD95564.1"/>
    </source>
</evidence>
<organism evidence="12 13">
    <name type="scientific">Pradoshia eiseniae</name>
    <dbReference type="NCBI Taxonomy" id="2064768"/>
    <lineage>
        <taxon>Bacteria</taxon>
        <taxon>Bacillati</taxon>
        <taxon>Bacillota</taxon>
        <taxon>Bacilli</taxon>
        <taxon>Bacillales</taxon>
        <taxon>Bacillaceae</taxon>
        <taxon>Pradoshia</taxon>
    </lineage>
</organism>
<reference evidence="12 13" key="1">
    <citation type="submission" date="2017-12" db="EMBL/GenBank/DDBJ databases">
        <title>Taxonomic description and draft genome of Pradoshia cofamensis Gen. nov., sp. nov., a thermotolerant bacillale isolated from anterior gut of earthworm Eisenia fetida.</title>
        <authorList>
            <person name="Saha T."/>
            <person name="Chakraborty R."/>
        </authorList>
    </citation>
    <scope>NUCLEOTIDE SEQUENCE [LARGE SCALE GENOMIC DNA]</scope>
    <source>
        <strain evidence="12 13">EAG3</strain>
    </source>
</reference>
<keyword evidence="3 9" id="KW-0813">Transport</keyword>
<proteinExistence type="inferred from homology"/>
<keyword evidence="7 9" id="KW-1133">Transmembrane helix</keyword>
<dbReference type="GO" id="GO:0015098">
    <property type="term" value="F:molybdate ion transmembrane transporter activity"/>
    <property type="evidence" value="ECO:0007669"/>
    <property type="project" value="UniProtKB-UniRule"/>
</dbReference>
<feature type="transmembrane region" description="Helical" evidence="9">
    <location>
        <begin position="148"/>
        <end position="170"/>
    </location>
</feature>
<keyword evidence="4 10" id="KW-1003">Cell membrane</keyword>
<comment type="function">
    <text evidence="10">Part of the binding-protein-dependent transport system for molybdenum; probably responsible for the translocation of the substrate across the membrane.</text>
</comment>
<comment type="similarity">
    <text evidence="2 10">Belongs to the binding-protein-dependent transport system permease family. CysTW subfamily.</text>
</comment>
<dbReference type="Pfam" id="PF00528">
    <property type="entry name" value="BPD_transp_1"/>
    <property type="match status" value="1"/>
</dbReference>
<dbReference type="EMBL" id="PKOZ01000004">
    <property type="protein sequence ID" value="PQD95564.1"/>
    <property type="molecule type" value="Genomic_DNA"/>
</dbReference>
<evidence type="ECO:0000313" key="13">
    <source>
        <dbReference type="Proteomes" id="UP000239663"/>
    </source>
</evidence>
<accession>A0A2S7N0J7</accession>
<gene>
    <name evidence="12" type="primary">modB</name>
    <name evidence="12" type="ORF">CYL18_09790</name>
</gene>
<keyword evidence="8 9" id="KW-0472">Membrane</keyword>
<evidence type="ECO:0000256" key="4">
    <source>
        <dbReference type="ARBA" id="ARBA00022475"/>
    </source>
</evidence>
<sequence>MQIEFWAPIKLSIEIAAFSGMLAVILGILAARMMLRHADMKGRMLIETFFLLPIILPPTVIGFLLVILFGQNSPVGQLIFTLFDQSLIFTWAAAAIASMVVAFPLMYQSAKAGFGSVNPEIEDAARIDGGTEWKIFWKISIPLAGRSLLAGAILTFARALGEFGATLMFAGNIPGKTQTMPVAIYMAFESGKTELAWTWVGIMILMSIGMLGIIQLLQNKHSGD</sequence>
<dbReference type="GO" id="GO:0005886">
    <property type="term" value="C:plasma membrane"/>
    <property type="evidence" value="ECO:0007669"/>
    <property type="project" value="UniProtKB-SubCell"/>
</dbReference>
<evidence type="ECO:0000256" key="5">
    <source>
        <dbReference type="ARBA" id="ARBA00022505"/>
    </source>
</evidence>
<evidence type="ECO:0000256" key="3">
    <source>
        <dbReference type="ARBA" id="ARBA00022448"/>
    </source>
</evidence>
<feature type="transmembrane region" description="Helical" evidence="9">
    <location>
        <begin position="196"/>
        <end position="217"/>
    </location>
</feature>
<comment type="caution">
    <text evidence="12">The sequence shown here is derived from an EMBL/GenBank/DDBJ whole genome shotgun (WGS) entry which is preliminary data.</text>
</comment>
<dbReference type="RefSeq" id="WP_104849318.1">
    <property type="nucleotide sequence ID" value="NZ_PKOZ01000004.1"/>
</dbReference>
<evidence type="ECO:0000256" key="7">
    <source>
        <dbReference type="ARBA" id="ARBA00022989"/>
    </source>
</evidence>
<dbReference type="PROSITE" id="PS50928">
    <property type="entry name" value="ABC_TM1"/>
    <property type="match status" value="1"/>
</dbReference>
<dbReference type="Gene3D" id="1.10.3720.10">
    <property type="entry name" value="MetI-like"/>
    <property type="match status" value="1"/>
</dbReference>
<keyword evidence="13" id="KW-1185">Reference proteome</keyword>
<dbReference type="NCBIfam" id="TIGR02141">
    <property type="entry name" value="modB_ABC"/>
    <property type="match status" value="1"/>
</dbReference>
<dbReference type="PANTHER" id="PTHR30183:SF3">
    <property type="entry name" value="MOLYBDENUM TRANSPORT SYSTEM PERMEASE PROTEIN MODB"/>
    <property type="match status" value="1"/>
</dbReference>
<feature type="transmembrane region" description="Helical" evidence="9">
    <location>
        <begin position="15"/>
        <end position="35"/>
    </location>
</feature>
<dbReference type="InterPro" id="IPR011867">
    <property type="entry name" value="ModB_ABC"/>
</dbReference>
<dbReference type="AlphaFoldDB" id="A0A2S7N0J7"/>
<evidence type="ECO:0000256" key="6">
    <source>
        <dbReference type="ARBA" id="ARBA00022692"/>
    </source>
</evidence>
<evidence type="ECO:0000256" key="9">
    <source>
        <dbReference type="RuleBase" id="RU363032"/>
    </source>
</evidence>
<evidence type="ECO:0000256" key="1">
    <source>
        <dbReference type="ARBA" id="ARBA00004651"/>
    </source>
</evidence>
<feature type="transmembrane region" description="Helical" evidence="9">
    <location>
        <begin position="88"/>
        <end position="107"/>
    </location>
</feature>
<evidence type="ECO:0000259" key="11">
    <source>
        <dbReference type="PROSITE" id="PS50928"/>
    </source>
</evidence>
<feature type="domain" description="ABC transmembrane type-1" evidence="11">
    <location>
        <begin position="9"/>
        <end position="218"/>
    </location>
</feature>
<name>A0A2S7N0J7_9BACI</name>
<evidence type="ECO:0000256" key="2">
    <source>
        <dbReference type="ARBA" id="ARBA00007069"/>
    </source>
</evidence>